<sequence length="155" mass="16418">MARGVVVVKRVLGASLVGAAIVLFLAGCGGRPVIPSASEFVGEWVTSGPNDEIASLTIAGDGTFSYTGMPKGLFCAEGFDHRIWPEDWAEPDTSAGTWRLRHTDSTSLPLALNGNTAGCGATGQFTEIHDNIELTLIFGRLDEGSPQLSFHQRAE</sequence>
<reference evidence="1 2" key="1">
    <citation type="journal article" date="2016" name="J. Biotechnol.">
        <title>First complete genome sequence of a species in the genus Microterricola, an extremophilic cold active enzyme producing bacterial strain ERGS5:02 isolated from Sikkim Himalaya.</title>
        <authorList>
            <person name="Himanshu"/>
            <person name="Swarnkar M.K."/>
            <person name="Singh D."/>
            <person name="Kumar R."/>
        </authorList>
    </citation>
    <scope>NUCLEOTIDE SEQUENCE [LARGE SCALE GENOMIC DNA]</scope>
    <source>
        <strain evidence="1 2">ERGS5:02</strain>
    </source>
</reference>
<organism evidence="1 2">
    <name type="scientific">Microterricola viridarii</name>
    <dbReference type="NCBI Taxonomy" id="412690"/>
    <lineage>
        <taxon>Bacteria</taxon>
        <taxon>Bacillati</taxon>
        <taxon>Actinomycetota</taxon>
        <taxon>Actinomycetes</taxon>
        <taxon>Micrococcales</taxon>
        <taxon>Microbacteriaceae</taxon>
        <taxon>Microterricola</taxon>
    </lineage>
</organism>
<proteinExistence type="predicted"/>
<keyword evidence="2" id="KW-1185">Reference proteome</keyword>
<gene>
    <name evidence="1" type="ORF">AWU67_08460</name>
</gene>
<name>A0A0X8E4H1_9MICO</name>
<dbReference type="KEGG" id="mvd:AWU67_08460"/>
<evidence type="ECO:0000313" key="1">
    <source>
        <dbReference type="EMBL" id="AMB58896.1"/>
    </source>
</evidence>
<evidence type="ECO:0000313" key="2">
    <source>
        <dbReference type="Proteomes" id="UP000058305"/>
    </source>
</evidence>
<accession>A0A0X8E4H1</accession>
<dbReference type="Proteomes" id="UP000058305">
    <property type="component" value="Chromosome"/>
</dbReference>
<dbReference type="AlphaFoldDB" id="A0A0X8E4H1"/>
<reference evidence="2" key="2">
    <citation type="submission" date="2016-01" db="EMBL/GenBank/DDBJ databases">
        <title>First complete genome sequence of a species in the genus Microterricola, an extremophilic cold active enzyme producing strain ERGS5:02 isolated from Sikkim Himalaya.</title>
        <authorList>
            <person name="Kumar R."/>
            <person name="Singh D."/>
            <person name="Swarnkar M.K."/>
        </authorList>
    </citation>
    <scope>NUCLEOTIDE SEQUENCE [LARGE SCALE GENOMIC DNA]</scope>
    <source>
        <strain evidence="2">ERGS5:02</strain>
    </source>
</reference>
<protein>
    <submittedName>
        <fullName evidence="1">Uncharacterized protein</fullName>
    </submittedName>
</protein>
<dbReference type="EMBL" id="CP014145">
    <property type="protein sequence ID" value="AMB58896.1"/>
    <property type="molecule type" value="Genomic_DNA"/>
</dbReference>
<dbReference type="PROSITE" id="PS51257">
    <property type="entry name" value="PROKAR_LIPOPROTEIN"/>
    <property type="match status" value="1"/>
</dbReference>